<dbReference type="Gene3D" id="3.40.390.10">
    <property type="entry name" value="Collagenase (Catalytic Domain)"/>
    <property type="match status" value="1"/>
</dbReference>
<reference evidence="1 2" key="1">
    <citation type="submission" date="2018-06" db="EMBL/GenBank/DDBJ databases">
        <authorList>
            <consortium name="Pathogen Informatics"/>
            <person name="Doyle S."/>
        </authorList>
    </citation>
    <scope>NUCLEOTIDE SEQUENCE [LARGE SCALE GENOMIC DNA]</scope>
    <source>
        <strain evidence="1 2">NCTC11532</strain>
    </source>
</reference>
<gene>
    <name evidence="1" type="ORF">NCTC11532_02911</name>
</gene>
<organism evidence="1 2">
    <name type="scientific">Legionella wadsworthii</name>
    <dbReference type="NCBI Taxonomy" id="28088"/>
    <lineage>
        <taxon>Bacteria</taxon>
        <taxon>Pseudomonadati</taxon>
        <taxon>Pseudomonadota</taxon>
        <taxon>Gammaproteobacteria</taxon>
        <taxon>Legionellales</taxon>
        <taxon>Legionellaceae</taxon>
        <taxon>Legionella</taxon>
    </lineage>
</organism>
<keyword evidence="2" id="KW-1185">Reference proteome</keyword>
<dbReference type="EMBL" id="UGPB01000001">
    <property type="protein sequence ID" value="STY31466.1"/>
    <property type="molecule type" value="Genomic_DNA"/>
</dbReference>
<dbReference type="InterPro" id="IPR024079">
    <property type="entry name" value="MetalloPept_cat_dom_sf"/>
</dbReference>
<evidence type="ECO:0000313" key="1">
    <source>
        <dbReference type="EMBL" id="STY31466.1"/>
    </source>
</evidence>
<proteinExistence type="predicted"/>
<dbReference type="AlphaFoldDB" id="A0A378M2P8"/>
<dbReference type="OrthoDB" id="5653963at2"/>
<protein>
    <submittedName>
        <fullName evidence="1">Uncharacterized protein</fullName>
    </submittedName>
</protein>
<dbReference type="GO" id="GO:0008237">
    <property type="term" value="F:metallopeptidase activity"/>
    <property type="evidence" value="ECO:0007669"/>
    <property type="project" value="InterPro"/>
</dbReference>
<dbReference type="Proteomes" id="UP000255297">
    <property type="component" value="Unassembled WGS sequence"/>
</dbReference>
<evidence type="ECO:0000313" key="2">
    <source>
        <dbReference type="Proteomes" id="UP000255297"/>
    </source>
</evidence>
<dbReference type="RefSeq" id="WP_031566462.1">
    <property type="nucleotide sequence ID" value="NZ_CAAAIS010000006.1"/>
</dbReference>
<sequence length="418" mass="46724">MPKNPEKSQKTKVSLTSDHQVVSLKAKTQPLTPHEIKTLNSIYNESILRLKRAVDLLNQLEHYLNSREDKGTPTNVKQLLIDDNVDPELLHALKMVKRHFYLEISNPVHTINETVHFINRIKNNLHKTLKGLEGQLDITLEISYKGHGDEPDESFIQQNAKDKTYVLVADNSAAPLTWSLFYYQDKILQKKIDASEVFPGIATLQSVTEANGSKGNLMKFLMAYHALHMPSKTNAVYISNMSLKRQMDTSSPVIGYVHRDESLTMFKGAIHLDYRLLKSNPDLAMKTLIHEAAHRYAWVNDRGYYHSTKALKKEPSKTRPFPAQTEQNPLFALDNADSYSYFVSDVSGGDGLLGSRANLPQWCTQPQYANAHKPLPEGAVSESNLLKYGMFGAGVAAALTVIGGVCYMAKSQNNPGAA</sequence>
<accession>A0A378M2P8</accession>
<name>A0A378M2P8_9GAMM</name>